<dbReference type="SUPFAM" id="SSF53098">
    <property type="entry name" value="Ribonuclease H-like"/>
    <property type="match status" value="1"/>
</dbReference>
<dbReference type="Gene3D" id="3.30.420.10">
    <property type="entry name" value="Ribonuclease H-like superfamily/Ribonuclease H"/>
    <property type="match status" value="1"/>
</dbReference>
<dbReference type="GO" id="GO:0004523">
    <property type="term" value="F:RNA-DNA hybrid ribonuclease activity"/>
    <property type="evidence" value="ECO:0007669"/>
    <property type="project" value="InterPro"/>
</dbReference>
<organism evidence="2 3">
    <name type="scientific">Candidatus Berkelbacteria bacterium RIFCSPLOWO2_01_FULL_50_28</name>
    <dbReference type="NCBI Taxonomy" id="1797471"/>
    <lineage>
        <taxon>Bacteria</taxon>
        <taxon>Candidatus Berkelbacteria</taxon>
    </lineage>
</organism>
<dbReference type="PANTHER" id="PTHR46387:SF2">
    <property type="entry name" value="RIBONUCLEASE HI"/>
    <property type="match status" value="1"/>
</dbReference>
<dbReference type="PROSITE" id="PS50879">
    <property type="entry name" value="RNASE_H_1"/>
    <property type="match status" value="1"/>
</dbReference>
<dbReference type="InterPro" id="IPR036397">
    <property type="entry name" value="RNaseH_sf"/>
</dbReference>
<dbReference type="EMBL" id="MEZX01000002">
    <property type="protein sequence ID" value="OGD64788.1"/>
    <property type="molecule type" value="Genomic_DNA"/>
</dbReference>
<dbReference type="AlphaFoldDB" id="A0A1F5EBK3"/>
<gene>
    <name evidence="2" type="ORF">A3A71_01955</name>
</gene>
<evidence type="ECO:0000313" key="2">
    <source>
        <dbReference type="EMBL" id="OGD64788.1"/>
    </source>
</evidence>
<dbReference type="PANTHER" id="PTHR46387">
    <property type="entry name" value="POLYNUCLEOTIDYL TRANSFERASE, RIBONUCLEASE H-LIKE SUPERFAMILY PROTEIN"/>
    <property type="match status" value="1"/>
</dbReference>
<reference evidence="2 3" key="1">
    <citation type="journal article" date="2016" name="Nat. Commun.">
        <title>Thousands of microbial genomes shed light on interconnected biogeochemical processes in an aquifer system.</title>
        <authorList>
            <person name="Anantharaman K."/>
            <person name="Brown C.T."/>
            <person name="Hug L.A."/>
            <person name="Sharon I."/>
            <person name="Castelle C.J."/>
            <person name="Probst A.J."/>
            <person name="Thomas B.C."/>
            <person name="Singh A."/>
            <person name="Wilkins M.J."/>
            <person name="Karaoz U."/>
            <person name="Brodie E.L."/>
            <person name="Williams K.H."/>
            <person name="Hubbard S.S."/>
            <person name="Banfield J.F."/>
        </authorList>
    </citation>
    <scope>NUCLEOTIDE SEQUENCE [LARGE SCALE GENOMIC DNA]</scope>
</reference>
<protein>
    <recommendedName>
        <fullName evidence="1">RNase H type-1 domain-containing protein</fullName>
    </recommendedName>
</protein>
<dbReference type="Proteomes" id="UP000177481">
    <property type="component" value="Unassembled WGS sequence"/>
</dbReference>
<accession>A0A1F5EBK3</accession>
<dbReference type="Pfam" id="PF13456">
    <property type="entry name" value="RVT_3"/>
    <property type="match status" value="1"/>
</dbReference>
<sequence>MLTITVHTDGASRGNPGPSAVAYVIQGVNQEPIKFSQTVGILPNNQAEYRALISALEKMLEINPKDAVISFFADSELMVRQIKGEYRVKNAGIASLYHQVTDGLDSLRRGGNSYSFTAIPREENKEADRLCNKALDSV</sequence>
<dbReference type="GO" id="GO:0003676">
    <property type="term" value="F:nucleic acid binding"/>
    <property type="evidence" value="ECO:0007669"/>
    <property type="project" value="InterPro"/>
</dbReference>
<proteinExistence type="predicted"/>
<evidence type="ECO:0000313" key="3">
    <source>
        <dbReference type="Proteomes" id="UP000177481"/>
    </source>
</evidence>
<feature type="domain" description="RNase H type-1" evidence="1">
    <location>
        <begin position="1"/>
        <end position="136"/>
    </location>
</feature>
<dbReference type="InterPro" id="IPR002156">
    <property type="entry name" value="RNaseH_domain"/>
</dbReference>
<dbReference type="CDD" id="cd09279">
    <property type="entry name" value="RNase_HI_like"/>
    <property type="match status" value="1"/>
</dbReference>
<dbReference type="STRING" id="1797471.A3A71_01955"/>
<name>A0A1F5EBK3_9BACT</name>
<comment type="caution">
    <text evidence="2">The sequence shown here is derived from an EMBL/GenBank/DDBJ whole genome shotgun (WGS) entry which is preliminary data.</text>
</comment>
<dbReference type="InterPro" id="IPR012337">
    <property type="entry name" value="RNaseH-like_sf"/>
</dbReference>
<evidence type="ECO:0000259" key="1">
    <source>
        <dbReference type="PROSITE" id="PS50879"/>
    </source>
</evidence>